<reference evidence="2 3" key="2">
    <citation type="journal article" date="2017" name="Front. Plant Sci.">
        <title>Gene Classification and Mining of Molecular Markers Useful in Red Clover (Trifolium pratense) Breeding.</title>
        <authorList>
            <person name="Istvanek J."/>
            <person name="Dluhosova J."/>
            <person name="Dluhos P."/>
            <person name="Patkova L."/>
            <person name="Nedelnik J."/>
            <person name="Repkova J."/>
        </authorList>
    </citation>
    <scope>NUCLEOTIDE SEQUENCE [LARGE SCALE GENOMIC DNA]</scope>
    <source>
        <strain evidence="3">cv. Tatra</strain>
        <tissue evidence="2">Young leaves</tissue>
    </source>
</reference>
<dbReference type="STRING" id="57577.A0A2K3M178"/>
<dbReference type="PANTHER" id="PTHR47569">
    <property type="entry name" value="NO-ASSOCIATED PROTEIN 1, CHLOROPLASTIC/MITOCHONDRIAL"/>
    <property type="match status" value="1"/>
</dbReference>
<gene>
    <name evidence="2" type="ORF">L195_g040608</name>
</gene>
<dbReference type="InterPro" id="IPR044229">
    <property type="entry name" value="NOA1"/>
</dbReference>
<dbReference type="AlphaFoldDB" id="A0A2K3M178"/>
<evidence type="ECO:0000313" key="2">
    <source>
        <dbReference type="EMBL" id="PNX84546.1"/>
    </source>
</evidence>
<dbReference type="ExpressionAtlas" id="A0A2K3M178">
    <property type="expression patterns" value="baseline"/>
</dbReference>
<dbReference type="Proteomes" id="UP000236291">
    <property type="component" value="Unassembled WGS sequence"/>
</dbReference>
<evidence type="ECO:0000313" key="3">
    <source>
        <dbReference type="Proteomes" id="UP000236291"/>
    </source>
</evidence>
<dbReference type="EMBL" id="ASHM01046599">
    <property type="protein sequence ID" value="PNX84546.1"/>
    <property type="molecule type" value="Genomic_DNA"/>
</dbReference>
<comment type="caution">
    <text evidence="2">The sequence shown here is derived from an EMBL/GenBank/DDBJ whole genome shotgun (WGS) entry which is preliminary data.</text>
</comment>
<protein>
    <submittedName>
        <fullName evidence="2">NO-associated protein 1 chloroplastic/mitochondrial-like</fullName>
    </submittedName>
</protein>
<proteinExistence type="predicted"/>
<organism evidence="2 3">
    <name type="scientific">Trifolium pratense</name>
    <name type="common">Red clover</name>
    <dbReference type="NCBI Taxonomy" id="57577"/>
    <lineage>
        <taxon>Eukaryota</taxon>
        <taxon>Viridiplantae</taxon>
        <taxon>Streptophyta</taxon>
        <taxon>Embryophyta</taxon>
        <taxon>Tracheophyta</taxon>
        <taxon>Spermatophyta</taxon>
        <taxon>Magnoliopsida</taxon>
        <taxon>eudicotyledons</taxon>
        <taxon>Gunneridae</taxon>
        <taxon>Pentapetalae</taxon>
        <taxon>rosids</taxon>
        <taxon>fabids</taxon>
        <taxon>Fabales</taxon>
        <taxon>Fabaceae</taxon>
        <taxon>Papilionoideae</taxon>
        <taxon>50 kb inversion clade</taxon>
        <taxon>NPAAA clade</taxon>
        <taxon>Hologalegina</taxon>
        <taxon>IRL clade</taxon>
        <taxon>Trifolieae</taxon>
        <taxon>Trifolium</taxon>
    </lineage>
</organism>
<dbReference type="Pfam" id="PF21516">
    <property type="entry name" value="YqeH-like_C"/>
    <property type="match status" value="1"/>
</dbReference>
<reference evidence="2 3" key="1">
    <citation type="journal article" date="2014" name="Am. J. Bot.">
        <title>Genome assembly and annotation for red clover (Trifolium pratense; Fabaceae).</title>
        <authorList>
            <person name="Istvanek J."/>
            <person name="Jaros M."/>
            <person name="Krenek A."/>
            <person name="Repkova J."/>
        </authorList>
    </citation>
    <scope>NUCLEOTIDE SEQUENCE [LARGE SCALE GENOMIC DNA]</scope>
    <source>
        <strain evidence="3">cv. Tatra</strain>
        <tissue evidence="2">Young leaves</tissue>
    </source>
</reference>
<accession>A0A2K3M178</accession>
<dbReference type="InterPro" id="IPR048422">
    <property type="entry name" value="NOA1/YqeH-like_C"/>
</dbReference>
<feature type="domain" description="NOA1/YqeH-like C-terminal" evidence="1">
    <location>
        <begin position="81"/>
        <end position="160"/>
    </location>
</feature>
<evidence type="ECO:0000259" key="1">
    <source>
        <dbReference type="Pfam" id="PF21516"/>
    </source>
</evidence>
<sequence>MQKLYDTPGVHLHHRQTAVVHSEDLSSLAPKSRLRGLSFPSSQVNSNNTEEGASTVNGLNGFSIFWGGLVRIDVLKALPETSLTFYGPKRLPIHMVPTEKADEFYQKELGVLLIPPSGREKAENWKLDGEHKLQIKFEDAERPACDIAISGLGWLSVEPVSRSHKFFQQTPIETAGELLLAVHVPKPVEIFVRPPIPVGKAGAEWYQYRELTDKEQETRPKWYF</sequence>
<dbReference type="GO" id="GO:0003924">
    <property type="term" value="F:GTPase activity"/>
    <property type="evidence" value="ECO:0007669"/>
    <property type="project" value="InterPro"/>
</dbReference>
<dbReference type="PANTHER" id="PTHR47569:SF2">
    <property type="entry name" value="NO-ASSOCIATED PROTEIN 1, CHLOROPLASTIC_MITOCHONDRIAL"/>
    <property type="match status" value="1"/>
</dbReference>
<name>A0A2K3M178_TRIPR</name>